<comment type="caution">
    <text evidence="2">The sequence shown here is derived from an EMBL/GenBank/DDBJ whole genome shotgun (WGS) entry which is preliminary data.</text>
</comment>
<dbReference type="EMBL" id="QJTJ01000001">
    <property type="protein sequence ID" value="PYF08901.1"/>
    <property type="molecule type" value="Genomic_DNA"/>
</dbReference>
<dbReference type="PANTHER" id="PTHR35333:SF3">
    <property type="entry name" value="BETA-LACTAMASE-TYPE TRANSPEPTIDASE FOLD CONTAINING PROTEIN"/>
    <property type="match status" value="1"/>
</dbReference>
<gene>
    <name evidence="2" type="ORF">BJ095_101122</name>
</gene>
<dbReference type="OrthoDB" id="9775096at2"/>
<dbReference type="PANTHER" id="PTHR35333">
    <property type="entry name" value="BETA-LACTAMASE"/>
    <property type="match status" value="1"/>
</dbReference>
<keyword evidence="3" id="KW-1185">Reference proteome</keyword>
<feature type="domain" description="Beta-lactamase class A catalytic" evidence="1">
    <location>
        <begin position="19"/>
        <end position="230"/>
    </location>
</feature>
<proteinExistence type="predicted"/>
<dbReference type="InterPro" id="IPR012338">
    <property type="entry name" value="Beta-lactam/transpept-like"/>
</dbReference>
<dbReference type="InterPro" id="IPR045155">
    <property type="entry name" value="Beta-lactam_cat"/>
</dbReference>
<evidence type="ECO:0000313" key="3">
    <source>
        <dbReference type="Proteomes" id="UP000247416"/>
    </source>
</evidence>
<dbReference type="Gene3D" id="3.40.710.10">
    <property type="entry name" value="DD-peptidase/beta-lactamase superfamily"/>
    <property type="match status" value="1"/>
</dbReference>
<dbReference type="Proteomes" id="UP000247416">
    <property type="component" value="Unassembled WGS sequence"/>
</dbReference>
<dbReference type="GO" id="GO:0046677">
    <property type="term" value="P:response to antibiotic"/>
    <property type="evidence" value="ECO:0007669"/>
    <property type="project" value="InterPro"/>
</dbReference>
<dbReference type="AlphaFoldDB" id="A0A318TVJ5"/>
<sequence length="258" mass="29757">MEKNLQDLIEQVPYKVKLVVKDCAEPNQFLFTKDIDDVFSSASLIKVPILVAVLEFLENKNESIHQIVKIAEENRVDFSVLSELEVSEASLYELLVWMIITSDNTATNVLIDFWGMENLNHYFKKIGLKNTTIQRKMMDFEQLEKGFDNLTTAREMAFLFEAIYRQDLLSKKSSELASDILSRQRIQDSLKRYIADDVKVAHKTGSLETVEHDIGIFFSKKRPYIIGVFVTDHTNTEEAKSFIGKLSKIIYDHFSKEA</sequence>
<dbReference type="InterPro" id="IPR000871">
    <property type="entry name" value="Beta-lactam_class-A"/>
</dbReference>
<protein>
    <submittedName>
        <fullName evidence="2">Beta-lactamase class A</fullName>
    </submittedName>
</protein>
<evidence type="ECO:0000313" key="2">
    <source>
        <dbReference type="EMBL" id="PYF08901.1"/>
    </source>
</evidence>
<dbReference type="GO" id="GO:0008800">
    <property type="term" value="F:beta-lactamase activity"/>
    <property type="evidence" value="ECO:0007669"/>
    <property type="project" value="InterPro"/>
</dbReference>
<dbReference type="GO" id="GO:0030655">
    <property type="term" value="P:beta-lactam antibiotic catabolic process"/>
    <property type="evidence" value="ECO:0007669"/>
    <property type="project" value="InterPro"/>
</dbReference>
<reference evidence="2 3" key="1">
    <citation type="submission" date="2018-06" db="EMBL/GenBank/DDBJ databases">
        <title>Genomic Encyclopedia of Archaeal and Bacterial Type Strains, Phase II (KMG-II): from individual species to whole genera.</title>
        <authorList>
            <person name="Goeker M."/>
        </authorList>
    </citation>
    <scope>NUCLEOTIDE SEQUENCE [LARGE SCALE GENOMIC DNA]</scope>
    <source>
        <strain evidence="2 3">KACC 16626</strain>
    </source>
</reference>
<evidence type="ECO:0000259" key="1">
    <source>
        <dbReference type="Pfam" id="PF13354"/>
    </source>
</evidence>
<dbReference type="Pfam" id="PF13354">
    <property type="entry name" value="Beta-lactamase2"/>
    <property type="match status" value="1"/>
</dbReference>
<dbReference type="SUPFAM" id="SSF56601">
    <property type="entry name" value="beta-lactamase/transpeptidase-like"/>
    <property type="match status" value="1"/>
</dbReference>
<dbReference type="RefSeq" id="WP_107934667.1">
    <property type="nucleotide sequence ID" value="NZ_JAMAWO010000025.1"/>
</dbReference>
<name>A0A318TVJ5_9BACL</name>
<organism evidence="2 3">
    <name type="scientific">Ureibacillus chungkukjangi</name>
    <dbReference type="NCBI Taxonomy" id="1202712"/>
    <lineage>
        <taxon>Bacteria</taxon>
        <taxon>Bacillati</taxon>
        <taxon>Bacillota</taxon>
        <taxon>Bacilli</taxon>
        <taxon>Bacillales</taxon>
        <taxon>Caryophanaceae</taxon>
        <taxon>Ureibacillus</taxon>
    </lineage>
</organism>
<accession>A0A318TVJ5</accession>